<protein>
    <submittedName>
        <fullName evidence="1">Uncharacterized protein</fullName>
    </submittedName>
</protein>
<accession>M8A6Q9</accession>
<reference evidence="1" key="1">
    <citation type="journal article" date="2013" name="Nature">
        <title>Draft genome of the wheat A-genome progenitor Triticum urartu.</title>
        <authorList>
            <person name="Ling H.Q."/>
            <person name="Zhao S."/>
            <person name="Liu D."/>
            <person name="Wang J."/>
            <person name="Sun H."/>
            <person name="Zhang C."/>
            <person name="Fan H."/>
            <person name="Li D."/>
            <person name="Dong L."/>
            <person name="Tao Y."/>
            <person name="Gao C."/>
            <person name="Wu H."/>
            <person name="Li Y."/>
            <person name="Cui Y."/>
            <person name="Guo X."/>
            <person name="Zheng S."/>
            <person name="Wang B."/>
            <person name="Yu K."/>
            <person name="Liang Q."/>
            <person name="Yang W."/>
            <person name="Lou X."/>
            <person name="Chen J."/>
            <person name="Feng M."/>
            <person name="Jian J."/>
            <person name="Zhang X."/>
            <person name="Luo G."/>
            <person name="Jiang Y."/>
            <person name="Liu J."/>
            <person name="Wang Z."/>
            <person name="Sha Y."/>
            <person name="Zhang B."/>
            <person name="Wu H."/>
            <person name="Tang D."/>
            <person name="Shen Q."/>
            <person name="Xue P."/>
            <person name="Zou S."/>
            <person name="Wang X."/>
            <person name="Liu X."/>
            <person name="Wang F."/>
            <person name="Yang Y."/>
            <person name="An X."/>
            <person name="Dong Z."/>
            <person name="Zhang K."/>
            <person name="Zhang X."/>
            <person name="Luo M.C."/>
            <person name="Dvorak J."/>
            <person name="Tong Y."/>
            <person name="Wang J."/>
            <person name="Yang H."/>
            <person name="Li Z."/>
            <person name="Wang D."/>
            <person name="Zhang A."/>
            <person name="Wang J."/>
        </authorList>
    </citation>
    <scope>NUCLEOTIDE SEQUENCE</scope>
</reference>
<evidence type="ECO:0000313" key="1">
    <source>
        <dbReference type="EMBL" id="EMS67691.1"/>
    </source>
</evidence>
<dbReference type="AlphaFoldDB" id="M8A6Q9"/>
<gene>
    <name evidence="1" type="ORF">TRIUR3_26767</name>
</gene>
<name>M8A6Q9_TRIUA</name>
<proteinExistence type="predicted"/>
<sequence length="55" mass="6207">MAAPPSYTQPPHAPRHLSMPRSSVGVDFIDYNSGSELGDRHHVVVCIFFPNYDRH</sequence>
<organism evidence="1">
    <name type="scientific">Triticum urartu</name>
    <name type="common">Red wild einkorn</name>
    <name type="synonym">Crithodium urartu</name>
    <dbReference type="NCBI Taxonomy" id="4572"/>
    <lineage>
        <taxon>Eukaryota</taxon>
        <taxon>Viridiplantae</taxon>
        <taxon>Streptophyta</taxon>
        <taxon>Embryophyta</taxon>
        <taxon>Tracheophyta</taxon>
        <taxon>Spermatophyta</taxon>
        <taxon>Magnoliopsida</taxon>
        <taxon>Liliopsida</taxon>
        <taxon>Poales</taxon>
        <taxon>Poaceae</taxon>
        <taxon>BOP clade</taxon>
        <taxon>Pooideae</taxon>
        <taxon>Triticodae</taxon>
        <taxon>Triticeae</taxon>
        <taxon>Triticinae</taxon>
        <taxon>Triticum</taxon>
    </lineage>
</organism>
<dbReference type="EMBL" id="KD016089">
    <property type="protein sequence ID" value="EMS67691.1"/>
    <property type="molecule type" value="Genomic_DNA"/>
</dbReference>